<feature type="region of interest" description="Disordered" evidence="1">
    <location>
        <begin position="218"/>
        <end position="239"/>
    </location>
</feature>
<feature type="transmembrane region" description="Helical" evidence="2">
    <location>
        <begin position="41"/>
        <end position="59"/>
    </location>
</feature>
<dbReference type="EMBL" id="KQ981756">
    <property type="protein sequence ID" value="KYN36116.1"/>
    <property type="molecule type" value="Genomic_DNA"/>
</dbReference>
<evidence type="ECO:0000256" key="2">
    <source>
        <dbReference type="SAM" id="Phobius"/>
    </source>
</evidence>
<reference evidence="3 4" key="1">
    <citation type="submission" date="2016-03" db="EMBL/GenBank/DDBJ databases">
        <title>Trachymyrmex septentrionalis WGS genome.</title>
        <authorList>
            <person name="Nygaard S."/>
            <person name="Hu H."/>
            <person name="Boomsma J."/>
            <person name="Zhang G."/>
        </authorList>
    </citation>
    <scope>NUCLEOTIDE SEQUENCE [LARGE SCALE GENOMIC DNA]</scope>
    <source>
        <strain evidence="3">Tsep2-gDNA-1</strain>
        <tissue evidence="3">Whole body</tissue>
    </source>
</reference>
<accession>A0A195F6W2</accession>
<proteinExistence type="predicted"/>
<dbReference type="KEGG" id="tsep:108751222"/>
<dbReference type="OrthoDB" id="7696682at2759"/>
<name>A0A195F6W2_9HYME</name>
<evidence type="ECO:0000313" key="3">
    <source>
        <dbReference type="EMBL" id="KYN36116.1"/>
    </source>
</evidence>
<evidence type="ECO:0000256" key="1">
    <source>
        <dbReference type="SAM" id="MobiDB-lite"/>
    </source>
</evidence>
<organism evidence="3 4">
    <name type="scientific">Trachymyrmex septentrionalis</name>
    <dbReference type="NCBI Taxonomy" id="34720"/>
    <lineage>
        <taxon>Eukaryota</taxon>
        <taxon>Metazoa</taxon>
        <taxon>Ecdysozoa</taxon>
        <taxon>Arthropoda</taxon>
        <taxon>Hexapoda</taxon>
        <taxon>Insecta</taxon>
        <taxon>Pterygota</taxon>
        <taxon>Neoptera</taxon>
        <taxon>Endopterygota</taxon>
        <taxon>Hymenoptera</taxon>
        <taxon>Apocrita</taxon>
        <taxon>Aculeata</taxon>
        <taxon>Formicoidea</taxon>
        <taxon>Formicidae</taxon>
        <taxon>Myrmicinae</taxon>
        <taxon>Trachymyrmex</taxon>
    </lineage>
</organism>
<evidence type="ECO:0000313" key="4">
    <source>
        <dbReference type="Proteomes" id="UP000078541"/>
    </source>
</evidence>
<feature type="transmembrane region" description="Helical" evidence="2">
    <location>
        <begin position="142"/>
        <end position="164"/>
    </location>
</feature>
<gene>
    <name evidence="3" type="ORF">ALC56_09539</name>
</gene>
<sequence length="312" mass="35439">MSCLSALHTQIGTLLSVPHEILFLRHKVFREYAKIAVGPDFIHTLPSFLILMAVVLILWKNPPSSTRLMNIVGATFIYKVFQVSVSWLAINALLWLWLILQRILYCSVWHYWSYESEYRDVSYPWWQHVWSSYYPVPVQPPVMSAGFISWIIAMLIAVTALGCVNSTDRVEIFVKGSLAKFRNAFAVGKLYMEWSEDGAQEEILVPTEVNTILDDGEISTGCDDGRSETSNDTNNAARGDIHPISYGTNWMPQPNFSSFKEMQRKISMKSFHTVTGANDIQDPDKFAAKQLRNRRGCHTVIPSNCSEQSSEC</sequence>
<protein>
    <submittedName>
        <fullName evidence="3">Uncharacterized protein</fullName>
    </submittedName>
</protein>
<dbReference type="Proteomes" id="UP000078541">
    <property type="component" value="Unassembled WGS sequence"/>
</dbReference>
<keyword evidence="2" id="KW-1133">Transmembrane helix</keyword>
<keyword evidence="2" id="KW-0812">Transmembrane</keyword>
<keyword evidence="4" id="KW-1185">Reference proteome</keyword>
<keyword evidence="2" id="KW-0472">Membrane</keyword>
<feature type="transmembrane region" description="Helical" evidence="2">
    <location>
        <begin position="80"/>
        <end position="100"/>
    </location>
</feature>
<dbReference type="AlphaFoldDB" id="A0A195F6W2"/>